<evidence type="ECO:0000256" key="1">
    <source>
        <dbReference type="ARBA" id="ARBA00004651"/>
    </source>
</evidence>
<evidence type="ECO:0000256" key="3">
    <source>
        <dbReference type="ARBA" id="ARBA00022692"/>
    </source>
</evidence>
<evidence type="ECO:0000256" key="6">
    <source>
        <dbReference type="SAM" id="Phobius"/>
    </source>
</evidence>
<organism evidence="8">
    <name type="scientific">Staphylothermus marinus</name>
    <dbReference type="NCBI Taxonomy" id="2280"/>
    <lineage>
        <taxon>Archaea</taxon>
        <taxon>Thermoproteota</taxon>
        <taxon>Thermoprotei</taxon>
        <taxon>Desulfurococcales</taxon>
        <taxon>Desulfurococcaceae</taxon>
        <taxon>Staphylothermus</taxon>
    </lineage>
</organism>
<feature type="transmembrane region" description="Helical" evidence="6">
    <location>
        <begin position="318"/>
        <end position="340"/>
    </location>
</feature>
<feature type="transmembrane region" description="Helical" evidence="6">
    <location>
        <begin position="498"/>
        <end position="525"/>
    </location>
</feature>
<feature type="transmembrane region" description="Helical" evidence="6">
    <location>
        <begin position="378"/>
        <end position="400"/>
    </location>
</feature>
<sequence>MTIELALIPIVPVIAALIIPIISLVTRNQYVYATVQLIASTIVTYFSLILFSKTMENQVLVYAFGGWLPPIGIVYVADSLNSLYGLIACSLALLISIYSFWYYRFVREPHWLSLLMLLLLSGVTGVIYTGDVFNFFVMLEVLALSSYALVSFFKRRKWAIEAAASYAFIGALATTFFLLGVSFIYLSYGTLNIADISWKANPQLTIRAEGVVNGYNQSNIMSRWSGECIGYKCYWDIRLASSLAVAFILWALTFEAGIFPNNYWLSSAYTEAPTPASAMFAGVVDKVGTYGVLRLFLTIFTPSSILMFSVANTPFRDIVIHALAILGLITGFLGAIIMAIQKDVKRLLSYSTVSHIGLIFIAMAGLTSNHYPDTASLILSAILFHSLTHAYGESLLFLGLGTLSTIAGSRRIEDLEGYGRIYLGLSIPITIGTLSLLGVAPLGGFFSKYLLFLALSKAGLLPYALSIIIITGISAIGYFRIIHALFFEIPRVIRKEKILVASTVCLVIALILVALGVLFATGYLYGVFEKIGCSVTTGVDEYIGSLNNVARILGGETK</sequence>
<dbReference type="GO" id="GO:0008137">
    <property type="term" value="F:NADH dehydrogenase (ubiquinone) activity"/>
    <property type="evidence" value="ECO:0007669"/>
    <property type="project" value="InterPro"/>
</dbReference>
<feature type="transmembrane region" description="Helical" evidence="6">
    <location>
        <begin position="239"/>
        <end position="259"/>
    </location>
</feature>
<keyword evidence="2" id="KW-1003">Cell membrane</keyword>
<feature type="transmembrane region" description="Helical" evidence="6">
    <location>
        <begin position="83"/>
        <end position="103"/>
    </location>
</feature>
<keyword evidence="5 6" id="KW-0472">Membrane</keyword>
<gene>
    <name evidence="8" type="ORF">ENU20_03425</name>
</gene>
<feature type="transmembrane region" description="Helical" evidence="6">
    <location>
        <begin position="7"/>
        <end position="25"/>
    </location>
</feature>
<protein>
    <recommendedName>
        <fullName evidence="7">NADH:quinone oxidoreductase/Mrp antiporter transmembrane domain-containing protein</fullName>
    </recommendedName>
</protein>
<dbReference type="PANTHER" id="PTHR42703">
    <property type="entry name" value="NADH DEHYDROGENASE"/>
    <property type="match status" value="1"/>
</dbReference>
<keyword evidence="4 6" id="KW-1133">Transmembrane helix</keyword>
<feature type="transmembrane region" description="Helical" evidence="6">
    <location>
        <begin position="421"/>
        <end position="443"/>
    </location>
</feature>
<keyword evidence="3 6" id="KW-0812">Transmembrane</keyword>
<dbReference type="InterPro" id="IPR003918">
    <property type="entry name" value="NADH_UbQ_OxRdtase"/>
</dbReference>
<reference evidence="8" key="1">
    <citation type="journal article" date="2020" name="mSystems">
        <title>Genome- and Community-Level Interaction Insights into Carbon Utilization and Element Cycling Functions of Hydrothermarchaeota in Hydrothermal Sediment.</title>
        <authorList>
            <person name="Zhou Z."/>
            <person name="Liu Y."/>
            <person name="Xu W."/>
            <person name="Pan J."/>
            <person name="Luo Z.H."/>
            <person name="Li M."/>
        </authorList>
    </citation>
    <scope>NUCLEOTIDE SEQUENCE [LARGE SCALE GENOMIC DNA]</scope>
    <source>
        <strain evidence="8">SpSt-648</strain>
    </source>
</reference>
<feature type="transmembrane region" description="Helical" evidence="6">
    <location>
        <begin position="463"/>
        <end position="486"/>
    </location>
</feature>
<name>A0A7C4NQ20_STAMA</name>
<comment type="subcellular location">
    <subcellularLocation>
        <location evidence="1">Cell membrane</location>
        <topology evidence="1">Multi-pass membrane protein</topology>
    </subcellularLocation>
</comment>
<accession>A0A7C4NQ20</accession>
<dbReference type="InterPro" id="IPR001750">
    <property type="entry name" value="ND/Mrp_TM"/>
</dbReference>
<feature type="domain" description="NADH:quinone oxidoreductase/Mrp antiporter transmembrane" evidence="7">
    <location>
        <begin position="130"/>
        <end position="465"/>
    </location>
</feature>
<feature type="transmembrane region" description="Helical" evidence="6">
    <location>
        <begin position="31"/>
        <end position="52"/>
    </location>
</feature>
<evidence type="ECO:0000256" key="2">
    <source>
        <dbReference type="ARBA" id="ARBA00022475"/>
    </source>
</evidence>
<dbReference type="Pfam" id="PF00361">
    <property type="entry name" value="Proton_antipo_M"/>
    <property type="match status" value="1"/>
</dbReference>
<dbReference type="GO" id="GO:0005886">
    <property type="term" value="C:plasma membrane"/>
    <property type="evidence" value="ECO:0007669"/>
    <property type="project" value="UniProtKB-SubCell"/>
</dbReference>
<feature type="transmembrane region" description="Helical" evidence="6">
    <location>
        <begin position="59"/>
        <end position="77"/>
    </location>
</feature>
<evidence type="ECO:0000256" key="4">
    <source>
        <dbReference type="ARBA" id="ARBA00022989"/>
    </source>
</evidence>
<dbReference type="PANTHER" id="PTHR42703:SF1">
    <property type="entry name" value="NA(+)_H(+) ANTIPORTER SUBUNIT D1"/>
    <property type="match status" value="1"/>
</dbReference>
<dbReference type="PRINTS" id="PR01437">
    <property type="entry name" value="NUOXDRDTASE4"/>
</dbReference>
<comment type="caution">
    <text evidence="8">The sequence shown here is derived from an EMBL/GenBank/DDBJ whole genome shotgun (WGS) entry which is preliminary data.</text>
</comment>
<dbReference type="EMBL" id="DTBP01000022">
    <property type="protein sequence ID" value="HGQ74110.1"/>
    <property type="molecule type" value="Genomic_DNA"/>
</dbReference>
<dbReference type="GO" id="GO:0042773">
    <property type="term" value="P:ATP synthesis coupled electron transport"/>
    <property type="evidence" value="ECO:0007669"/>
    <property type="project" value="InterPro"/>
</dbReference>
<feature type="transmembrane region" description="Helical" evidence="6">
    <location>
        <begin position="347"/>
        <end position="366"/>
    </location>
</feature>
<dbReference type="InterPro" id="IPR050586">
    <property type="entry name" value="CPA3_Na-H_Antiporter_D"/>
</dbReference>
<proteinExistence type="predicted"/>
<feature type="transmembrane region" description="Helical" evidence="6">
    <location>
        <begin position="135"/>
        <end position="153"/>
    </location>
</feature>
<evidence type="ECO:0000256" key="5">
    <source>
        <dbReference type="ARBA" id="ARBA00023136"/>
    </source>
</evidence>
<dbReference type="AlphaFoldDB" id="A0A7C4NQ20"/>
<feature type="transmembrane region" description="Helical" evidence="6">
    <location>
        <begin position="165"/>
        <end position="188"/>
    </location>
</feature>
<feature type="transmembrane region" description="Helical" evidence="6">
    <location>
        <begin position="292"/>
        <end position="312"/>
    </location>
</feature>
<feature type="transmembrane region" description="Helical" evidence="6">
    <location>
        <begin position="110"/>
        <end position="129"/>
    </location>
</feature>
<evidence type="ECO:0000259" key="7">
    <source>
        <dbReference type="Pfam" id="PF00361"/>
    </source>
</evidence>
<evidence type="ECO:0000313" key="8">
    <source>
        <dbReference type="EMBL" id="HGQ74110.1"/>
    </source>
</evidence>